<keyword evidence="2" id="KW-1185">Reference proteome</keyword>
<gene>
    <name evidence="1" type="ORF">H8S11_04110</name>
</gene>
<dbReference type="AlphaFoldDB" id="A0A8J6J121"/>
<sequence length="165" mass="19309">MPYHIKKFRGYRRELKRVLRVVEEYQPNWCPAEEDFREEWLDLGANRFFHPRGKDRKALMAALLHKTEELIAARPADLPSCKIFLFVPGGDPALAEIILIYDPDRFQTFWVRTDPADQLWIPQEGPSLLAELGLESSLPERCVLEEFHWAGYVEQQLIWGFGELP</sequence>
<proteinExistence type="predicted"/>
<dbReference type="Proteomes" id="UP000628736">
    <property type="component" value="Unassembled WGS sequence"/>
</dbReference>
<name>A0A8J6J121_9FIRM</name>
<protein>
    <submittedName>
        <fullName evidence="1">DUF3916 domain-containing protein</fullName>
    </submittedName>
</protein>
<reference evidence="1" key="1">
    <citation type="submission" date="2020-08" db="EMBL/GenBank/DDBJ databases">
        <title>Genome public.</title>
        <authorList>
            <person name="Liu C."/>
            <person name="Sun Q."/>
        </authorList>
    </citation>
    <scope>NUCLEOTIDE SEQUENCE</scope>
    <source>
        <strain evidence="1">NSJ-23</strain>
    </source>
</reference>
<dbReference type="RefSeq" id="WP_186852281.1">
    <property type="nucleotide sequence ID" value="NZ_JACOPO010000002.1"/>
</dbReference>
<dbReference type="EMBL" id="JACOPO010000002">
    <property type="protein sequence ID" value="MBC5721999.1"/>
    <property type="molecule type" value="Genomic_DNA"/>
</dbReference>
<comment type="caution">
    <text evidence="1">The sequence shown here is derived from an EMBL/GenBank/DDBJ whole genome shotgun (WGS) entry which is preliminary data.</text>
</comment>
<organism evidence="1 2">
    <name type="scientific">Flintibacter hominis</name>
    <dbReference type="NCBI Taxonomy" id="2763048"/>
    <lineage>
        <taxon>Bacteria</taxon>
        <taxon>Bacillati</taxon>
        <taxon>Bacillota</taxon>
        <taxon>Clostridia</taxon>
        <taxon>Eubacteriales</taxon>
        <taxon>Flintibacter</taxon>
    </lineage>
</organism>
<evidence type="ECO:0000313" key="2">
    <source>
        <dbReference type="Proteomes" id="UP000628736"/>
    </source>
</evidence>
<evidence type="ECO:0000313" key="1">
    <source>
        <dbReference type="EMBL" id="MBC5721999.1"/>
    </source>
</evidence>
<accession>A0A8J6J121</accession>